<dbReference type="InterPro" id="IPR050344">
    <property type="entry name" value="Peptidase_M1_aminopeptidases"/>
</dbReference>
<feature type="domain" description="Peptidase M1 membrane alanine aminopeptidase" evidence="15">
    <location>
        <begin position="306"/>
        <end position="481"/>
    </location>
</feature>
<feature type="signal peptide" evidence="14">
    <location>
        <begin position="1"/>
        <end position="20"/>
    </location>
</feature>
<organism evidence="17 18">
    <name type="scientific">Nocardioides salarius</name>
    <dbReference type="NCBI Taxonomy" id="374513"/>
    <lineage>
        <taxon>Bacteria</taxon>
        <taxon>Bacillati</taxon>
        <taxon>Actinomycetota</taxon>
        <taxon>Actinomycetes</taxon>
        <taxon>Propionibacteriales</taxon>
        <taxon>Nocardioidaceae</taxon>
        <taxon>Nocardioides</taxon>
    </lineage>
</organism>
<accession>A0ABS2MBA1</accession>
<feature type="chain" id="PRO_5046620871" description="Aminopeptidase N" evidence="14">
    <location>
        <begin position="21"/>
        <end position="491"/>
    </location>
</feature>
<evidence type="ECO:0000256" key="7">
    <source>
        <dbReference type="ARBA" id="ARBA00022670"/>
    </source>
</evidence>
<proteinExistence type="inferred from homology"/>
<keyword evidence="14" id="KW-0732">Signal</keyword>
<evidence type="ECO:0000256" key="12">
    <source>
        <dbReference type="ARBA" id="ARBA00029811"/>
    </source>
</evidence>
<dbReference type="EC" id="3.4.11.2" evidence="4"/>
<dbReference type="RefSeq" id="WP_193669565.1">
    <property type="nucleotide sequence ID" value="NZ_JACDTV010000009.1"/>
</dbReference>
<dbReference type="Proteomes" id="UP000732378">
    <property type="component" value="Unassembled WGS sequence"/>
</dbReference>
<evidence type="ECO:0000256" key="11">
    <source>
        <dbReference type="ARBA" id="ARBA00023049"/>
    </source>
</evidence>
<evidence type="ECO:0000256" key="3">
    <source>
        <dbReference type="ARBA" id="ARBA00010136"/>
    </source>
</evidence>
<dbReference type="Gene3D" id="2.60.40.1730">
    <property type="entry name" value="tricorn interacting facor f3 domain"/>
    <property type="match status" value="1"/>
</dbReference>
<dbReference type="InterPro" id="IPR042097">
    <property type="entry name" value="Aminopeptidase_N-like_N_sf"/>
</dbReference>
<dbReference type="CDD" id="cd09603">
    <property type="entry name" value="M1_APN_like"/>
    <property type="match status" value="1"/>
</dbReference>
<evidence type="ECO:0000259" key="15">
    <source>
        <dbReference type="Pfam" id="PF01433"/>
    </source>
</evidence>
<evidence type="ECO:0000256" key="4">
    <source>
        <dbReference type="ARBA" id="ARBA00012564"/>
    </source>
</evidence>
<evidence type="ECO:0000256" key="6">
    <source>
        <dbReference type="ARBA" id="ARBA00022438"/>
    </source>
</evidence>
<evidence type="ECO:0000259" key="16">
    <source>
        <dbReference type="Pfam" id="PF17900"/>
    </source>
</evidence>
<keyword evidence="9" id="KW-0378">Hydrolase</keyword>
<dbReference type="SUPFAM" id="SSF63737">
    <property type="entry name" value="Leukotriene A4 hydrolase N-terminal domain"/>
    <property type="match status" value="1"/>
</dbReference>
<evidence type="ECO:0000256" key="1">
    <source>
        <dbReference type="ARBA" id="ARBA00000098"/>
    </source>
</evidence>
<keyword evidence="7" id="KW-0645">Protease</keyword>
<evidence type="ECO:0000256" key="2">
    <source>
        <dbReference type="ARBA" id="ARBA00001947"/>
    </source>
</evidence>
<feature type="domain" description="Aminopeptidase N-like N-terminal" evidence="16">
    <location>
        <begin position="79"/>
        <end position="254"/>
    </location>
</feature>
<evidence type="ECO:0000256" key="14">
    <source>
        <dbReference type="SAM" id="SignalP"/>
    </source>
</evidence>
<dbReference type="Pfam" id="PF01433">
    <property type="entry name" value="Peptidase_M1"/>
    <property type="match status" value="1"/>
</dbReference>
<keyword evidence="6 17" id="KW-0031">Aminopeptidase</keyword>
<keyword evidence="11" id="KW-0482">Metalloprotease</keyword>
<comment type="similarity">
    <text evidence="3">Belongs to the peptidase M1 family.</text>
</comment>
<dbReference type="PANTHER" id="PTHR11533:SF174">
    <property type="entry name" value="PUROMYCIN-SENSITIVE AMINOPEPTIDASE-RELATED"/>
    <property type="match status" value="1"/>
</dbReference>
<dbReference type="PANTHER" id="PTHR11533">
    <property type="entry name" value="PROTEASE M1 ZINC METALLOPROTEASE"/>
    <property type="match status" value="1"/>
</dbReference>
<evidence type="ECO:0000256" key="5">
    <source>
        <dbReference type="ARBA" id="ARBA00015611"/>
    </source>
</evidence>
<dbReference type="GO" id="GO:0004177">
    <property type="term" value="F:aminopeptidase activity"/>
    <property type="evidence" value="ECO:0007669"/>
    <property type="project" value="UniProtKB-KW"/>
</dbReference>
<comment type="cofactor">
    <cofactor evidence="2">
        <name>Zn(2+)</name>
        <dbReference type="ChEBI" id="CHEBI:29105"/>
    </cofactor>
</comment>
<evidence type="ECO:0000256" key="8">
    <source>
        <dbReference type="ARBA" id="ARBA00022723"/>
    </source>
</evidence>
<keyword evidence="10" id="KW-0862">Zinc</keyword>
<dbReference type="InterPro" id="IPR001930">
    <property type="entry name" value="Peptidase_M1"/>
</dbReference>
<evidence type="ECO:0000256" key="10">
    <source>
        <dbReference type="ARBA" id="ARBA00022833"/>
    </source>
</evidence>
<evidence type="ECO:0000313" key="17">
    <source>
        <dbReference type="EMBL" id="MBM7508464.1"/>
    </source>
</evidence>
<dbReference type="InterPro" id="IPR027268">
    <property type="entry name" value="Peptidase_M4/M1_CTD_sf"/>
</dbReference>
<dbReference type="EMBL" id="JAFBBZ010000001">
    <property type="protein sequence ID" value="MBM7508464.1"/>
    <property type="molecule type" value="Genomic_DNA"/>
</dbReference>
<evidence type="ECO:0000313" key="18">
    <source>
        <dbReference type="Proteomes" id="UP000732378"/>
    </source>
</evidence>
<evidence type="ECO:0000256" key="9">
    <source>
        <dbReference type="ARBA" id="ARBA00022801"/>
    </source>
</evidence>
<dbReference type="Pfam" id="PF17900">
    <property type="entry name" value="Peptidase_M1_N"/>
    <property type="match status" value="1"/>
</dbReference>
<dbReference type="SUPFAM" id="SSF55486">
    <property type="entry name" value="Metalloproteases ('zincins'), catalytic domain"/>
    <property type="match status" value="1"/>
</dbReference>
<comment type="caution">
    <text evidence="17">The sequence shown here is derived from an EMBL/GenBank/DDBJ whole genome shotgun (WGS) entry which is preliminary data.</text>
</comment>
<dbReference type="InterPro" id="IPR014782">
    <property type="entry name" value="Peptidase_M1_dom"/>
</dbReference>
<reference evidence="17 18" key="1">
    <citation type="submission" date="2021-01" db="EMBL/GenBank/DDBJ databases">
        <title>Sequencing the genomes of 1000 actinobacteria strains.</title>
        <authorList>
            <person name="Klenk H.-P."/>
        </authorList>
    </citation>
    <scope>NUCLEOTIDE SEQUENCE [LARGE SCALE GENOMIC DNA]</scope>
    <source>
        <strain evidence="17 18">DSM 18239</strain>
    </source>
</reference>
<dbReference type="Gene3D" id="1.10.390.10">
    <property type="entry name" value="Neutral Protease Domain 2"/>
    <property type="match status" value="1"/>
</dbReference>
<dbReference type="PROSITE" id="PS51257">
    <property type="entry name" value="PROKAR_LIPOPROTEIN"/>
    <property type="match status" value="1"/>
</dbReference>
<keyword evidence="8" id="KW-0479">Metal-binding</keyword>
<comment type="catalytic activity">
    <reaction evidence="1">
        <text>Release of an N-terminal amino acid, Xaa-|-Yaa- from a peptide, amide or arylamide. Xaa is preferably Ala, but may be most amino acids including Pro (slow action). When a terminal hydrophobic residue is followed by a prolyl residue, the two may be released as an intact Xaa-Pro dipeptide.</text>
        <dbReference type="EC" id="3.4.11.2"/>
    </reaction>
</comment>
<evidence type="ECO:0000256" key="13">
    <source>
        <dbReference type="ARBA" id="ARBA00031533"/>
    </source>
</evidence>
<protein>
    <recommendedName>
        <fullName evidence="5">Aminopeptidase N</fullName>
        <ecNumber evidence="4">3.4.11.2</ecNumber>
    </recommendedName>
    <alternativeName>
        <fullName evidence="12">Alanine aminopeptidase</fullName>
    </alternativeName>
    <alternativeName>
        <fullName evidence="13">Lysyl aminopeptidase</fullName>
    </alternativeName>
</protein>
<dbReference type="PRINTS" id="PR00756">
    <property type="entry name" value="ALADIPTASE"/>
</dbReference>
<keyword evidence="18" id="KW-1185">Reference proteome</keyword>
<gene>
    <name evidence="17" type="ORF">JOE61_002278</name>
</gene>
<name>A0ABS2MBA1_9ACTN</name>
<sequence length="491" mass="54103">MRRALLAVPLLALAACSGTAEEPLLERPAGAEAPALVVPAAAGAAAYDGVDDPALDVALSEPVEDSVYPRIGDPGVDALHYDLDLAWDPDAEVLTGQQVLLLRSTEDDDELQLDLSPELRVGSVTVDGEEADFRHEGKDLVVVADVEADERYELALDFEGTPLPVPAPTTRGDFATNGWTTMPDGSTWTMQEPHGAYTWYAVNDHPSDKALYDIAVTVPEPFTGVANGELVDTTEADGLRTTTWHLAEPAASYLMTIATGDYVLTEDDSASGVPIQYWVPRERQRLARTLAPTPEGLAWLEEILGPYPFDTLGILLVDSESGMETQTMITLGMTDYATSPAVVVHELAHHWWGDDVTPADWRDVWMNEGMAMYLQGMWEVEHEDYTLEQLMDYWASFEDEERAAAGPPADYDPATFGESNIYYGPALMWHELRRDLGDELFFELVRAWPAEHQNSTSSYDELTAWWSERSGRDLAGFFDDWLLGAVTPARG</sequence>
<dbReference type="InterPro" id="IPR045357">
    <property type="entry name" value="Aminopeptidase_N-like_N"/>
</dbReference>